<sequence length="262" mass="31329">MNIVGFVIINMFYFETVKYAAKNSDLDYLFRLKVFDEFKDLFTFSSDSDDKEYIILELVTFLFNNEDKIYLLERFGVFERIEQEINENDCDTKLLAKLIFVIFYSLLERPIKYDTEKKVTYSFHLDVTEFKKESPIKGKYLKHAKSHYYLEELASGKKYKGIKHIKEKNLKEEDWKNSHYEKYYFTTEILYSVLFDIYQAKVEQLPKSSPIPEELIEIKNNLREVADMFYNKSNGVKVSFLIPDNKTRSEIRLTLNKLLNNL</sequence>
<dbReference type="EMBL" id="CP084166">
    <property type="protein sequence ID" value="UJG41276.1"/>
    <property type="molecule type" value="Genomic_DNA"/>
</dbReference>
<accession>A0A9Y1FLS1</accession>
<gene>
    <name evidence="1" type="ORF">K9W45_02160</name>
</gene>
<reference evidence="1" key="1">
    <citation type="journal article" date="2022" name="Nat. Microbiol.">
        <title>Unique mobile elements and scalable gene flow at the prokaryote-eukaryote boundary revealed by circularized Asgard archaea genomes.</title>
        <authorList>
            <person name="Wu F."/>
            <person name="Speth D.R."/>
            <person name="Philosof A."/>
            <person name="Cremiere A."/>
            <person name="Narayanan A."/>
            <person name="Barco R.A."/>
            <person name="Connon S.A."/>
            <person name="Amend J.P."/>
            <person name="Antoshechkin I.A."/>
            <person name="Orphan V.J."/>
        </authorList>
    </citation>
    <scope>NUCLEOTIDE SEQUENCE</scope>
    <source>
        <strain evidence="1">PM71</strain>
    </source>
</reference>
<organism evidence="1">
    <name type="scientific">Candidatus Heimdallarchaeum aukensis</name>
    <dbReference type="NCBI Taxonomy" id="2876573"/>
    <lineage>
        <taxon>Archaea</taxon>
        <taxon>Promethearchaeati</taxon>
        <taxon>Candidatus Heimdallarchaeota</taxon>
        <taxon>Candidatus Heimdallarchaeia (ex Rinke et al. 2021) (nom. nud.)</taxon>
        <taxon>Candidatus Heimdallarchaeales</taxon>
        <taxon>Candidatus Heimdallarchaeaceae</taxon>
        <taxon>Candidatus Heimdallarchaeum</taxon>
    </lineage>
</organism>
<protein>
    <submittedName>
        <fullName evidence="1">Uncharacterized protein</fullName>
    </submittedName>
</protein>
<name>A0A9Y1FLS1_9ARCH</name>
<evidence type="ECO:0000313" key="1">
    <source>
        <dbReference type="EMBL" id="UJG41276.1"/>
    </source>
</evidence>
<dbReference type="AlphaFoldDB" id="A0A9Y1FLS1"/>
<proteinExistence type="predicted"/>
<dbReference type="Proteomes" id="UP001201020">
    <property type="component" value="Chromosome"/>
</dbReference>